<feature type="binding site" evidence="4">
    <location>
        <position position="265"/>
    </location>
    <ligand>
        <name>substrate</name>
    </ligand>
</feature>
<feature type="binding site" evidence="4">
    <location>
        <position position="193"/>
    </location>
    <ligand>
        <name>substrate</name>
    </ligand>
</feature>
<accession>F3QQF1</accession>
<dbReference type="GO" id="GO:0000272">
    <property type="term" value="P:polysaccharide catabolic process"/>
    <property type="evidence" value="ECO:0007669"/>
    <property type="project" value="TreeGrafter"/>
</dbReference>
<evidence type="ECO:0000256" key="4">
    <source>
        <dbReference type="PIRSR" id="PIRSR610905-2"/>
    </source>
</evidence>
<evidence type="ECO:0000256" key="3">
    <source>
        <dbReference type="PIRSR" id="PIRSR610905-1"/>
    </source>
</evidence>
<dbReference type="PANTHER" id="PTHR36845">
    <property type="entry name" value="HYDROLASE, PUTATIVE (AFU_ORTHOLOGUE AFUA_7G05090)-RELATED"/>
    <property type="match status" value="1"/>
</dbReference>
<dbReference type="SUPFAM" id="SSF48208">
    <property type="entry name" value="Six-hairpin glycosidases"/>
    <property type="match status" value="1"/>
</dbReference>
<feature type="binding site" evidence="4">
    <location>
        <position position="253"/>
    </location>
    <ligand>
        <name>substrate</name>
    </ligand>
</feature>
<keyword evidence="1 6" id="KW-0378">Hydrolase</keyword>
<dbReference type="OrthoDB" id="428577at2"/>
<feature type="binding site" evidence="4">
    <location>
        <position position="251"/>
    </location>
    <ligand>
        <name>substrate</name>
    </ligand>
</feature>
<sequence>MITMKRINYKIGFVLLLGLCCRPVAAQQRVDVEKDLQYCHRQVARALAGLKKDGGWDYTRMPRNILAEDLKEGRTEWNCRPATPEEWCGGFWPGVLWYDYEYGGEAYIGRQARNYTASLAYLADRDPYDHDLGFLVYCSFGNGMRIAPCASYRDVIVGTANQLAKLFNPRIGTILSWPREVEKQGWPHNTIMDNMINLEMLFWASRNGGGQNLYDVAVRHAETTMNNHFRKDGSCYHVAVYDTVSGKLIKGVTHQGYSDRSMWARGQSWAIYGYTMVYRETRDPRFLAFAQKVTDVYLKRLPERSDDWVPLWDFDDPSPSAPKDASAACVVASALLELSVYVDAGKGQQYRKAAENMLSSLSRNYQSGERCVSFLLHSTGHHPAGSEIDASIIYADYYYYEALLRLRRLQQGRPVLGIG</sequence>
<dbReference type="HOGENOM" id="CLU_027158_0_0_10"/>
<evidence type="ECO:0000256" key="2">
    <source>
        <dbReference type="ARBA" id="ARBA00038358"/>
    </source>
</evidence>
<dbReference type="Gene3D" id="1.50.10.10">
    <property type="match status" value="1"/>
</dbReference>
<gene>
    <name evidence="6" type="ORF">HMPREF9442_00389</name>
</gene>
<dbReference type="PANTHER" id="PTHR36845:SF1">
    <property type="entry name" value="HYDROLASE, PUTATIVE (AFU_ORTHOLOGUE AFUA_7G05090)-RELATED"/>
    <property type="match status" value="1"/>
</dbReference>
<comment type="similarity">
    <text evidence="2">Belongs to the glycosyl hydrolase 88 family.</text>
</comment>
<evidence type="ECO:0000256" key="5">
    <source>
        <dbReference type="SAM" id="SignalP"/>
    </source>
</evidence>
<name>F3QQF1_9BACT</name>
<protein>
    <submittedName>
        <fullName evidence="6">Glycosyl hydrolase, family 88</fullName>
    </submittedName>
</protein>
<reference evidence="6 7" key="1">
    <citation type="submission" date="2011-02" db="EMBL/GenBank/DDBJ databases">
        <authorList>
            <person name="Weinstock G."/>
            <person name="Sodergren E."/>
            <person name="Clifton S."/>
            <person name="Fulton L."/>
            <person name="Fulton B."/>
            <person name="Courtney L."/>
            <person name="Fronick C."/>
            <person name="Harrison M."/>
            <person name="Strong C."/>
            <person name="Farmer C."/>
            <person name="Delahaunty K."/>
            <person name="Markovic C."/>
            <person name="Hall O."/>
            <person name="Minx P."/>
            <person name="Tomlinson C."/>
            <person name="Mitreva M."/>
            <person name="Hou S."/>
            <person name="Chen J."/>
            <person name="Wollam A."/>
            <person name="Pepin K.H."/>
            <person name="Johnson M."/>
            <person name="Bhonagiri V."/>
            <person name="Zhang X."/>
            <person name="Suruliraj S."/>
            <person name="Warren W."/>
            <person name="Chinwalla A."/>
            <person name="Mardis E.R."/>
            <person name="Wilson R.K."/>
        </authorList>
    </citation>
    <scope>NUCLEOTIDE SEQUENCE [LARGE SCALE GENOMIC DNA]</scope>
    <source>
        <strain evidence="6 7">YIT 11841</strain>
    </source>
</reference>
<feature type="binding site" evidence="4">
    <location>
        <position position="131"/>
    </location>
    <ligand>
        <name>substrate</name>
    </ligand>
</feature>
<dbReference type="AlphaFoldDB" id="F3QQF1"/>
<dbReference type="InterPro" id="IPR012341">
    <property type="entry name" value="6hp_glycosidase-like_sf"/>
</dbReference>
<proteinExistence type="inferred from homology"/>
<feature type="active site" description="Nucleophile" evidence="3">
    <location>
        <position position="131"/>
    </location>
</feature>
<feature type="binding site" evidence="4">
    <location>
        <position position="269"/>
    </location>
    <ligand>
        <name>substrate</name>
    </ligand>
</feature>
<dbReference type="InterPro" id="IPR010905">
    <property type="entry name" value="Glyco_hydro_88"/>
</dbReference>
<feature type="chain" id="PRO_5003300782" evidence="5">
    <location>
        <begin position="27"/>
        <end position="419"/>
    </location>
</feature>
<dbReference type="Proteomes" id="UP000005546">
    <property type="component" value="Unassembled WGS sequence"/>
</dbReference>
<dbReference type="eggNOG" id="COG4225">
    <property type="taxonomic scope" value="Bacteria"/>
</dbReference>
<comment type="caution">
    <text evidence="6">The sequence shown here is derived from an EMBL/GenBank/DDBJ whole genome shotgun (WGS) entry which is preliminary data.</text>
</comment>
<keyword evidence="5" id="KW-0732">Signal</keyword>
<dbReference type="STRING" id="762982.HMPREF9442_00389"/>
<feature type="active site" description="Proton donor" evidence="3">
    <location>
        <position position="193"/>
    </location>
</feature>
<evidence type="ECO:0000313" key="7">
    <source>
        <dbReference type="Proteomes" id="UP000005546"/>
    </source>
</evidence>
<dbReference type="GO" id="GO:0052757">
    <property type="term" value="F:chondroitin hydrolase activity"/>
    <property type="evidence" value="ECO:0007669"/>
    <property type="project" value="TreeGrafter"/>
</dbReference>
<organism evidence="6 7">
    <name type="scientific">Paraprevotella xylaniphila YIT 11841</name>
    <dbReference type="NCBI Taxonomy" id="762982"/>
    <lineage>
        <taxon>Bacteria</taxon>
        <taxon>Pseudomonadati</taxon>
        <taxon>Bacteroidota</taxon>
        <taxon>Bacteroidia</taxon>
        <taxon>Bacteroidales</taxon>
        <taxon>Prevotellaceae</taxon>
        <taxon>Paraprevotella</taxon>
    </lineage>
</organism>
<evidence type="ECO:0000313" key="6">
    <source>
        <dbReference type="EMBL" id="EGG57442.1"/>
    </source>
</evidence>
<dbReference type="EMBL" id="AFBR01000008">
    <property type="protein sequence ID" value="EGG57442.1"/>
    <property type="molecule type" value="Genomic_DNA"/>
</dbReference>
<dbReference type="Pfam" id="PF07470">
    <property type="entry name" value="Glyco_hydro_88"/>
    <property type="match status" value="1"/>
</dbReference>
<dbReference type="InterPro" id="IPR052369">
    <property type="entry name" value="UG_Glycosaminoglycan_Hydrolase"/>
</dbReference>
<dbReference type="InterPro" id="IPR008928">
    <property type="entry name" value="6-hairpin_glycosidase_sf"/>
</dbReference>
<feature type="signal peptide" evidence="5">
    <location>
        <begin position="1"/>
        <end position="26"/>
    </location>
</feature>
<evidence type="ECO:0000256" key="1">
    <source>
        <dbReference type="ARBA" id="ARBA00022801"/>
    </source>
</evidence>
<keyword evidence="7" id="KW-1185">Reference proteome</keyword>